<dbReference type="GO" id="GO:0006352">
    <property type="term" value="P:DNA-templated transcription initiation"/>
    <property type="evidence" value="ECO:0007669"/>
    <property type="project" value="InterPro"/>
</dbReference>
<dbReference type="GO" id="GO:0003677">
    <property type="term" value="F:DNA binding"/>
    <property type="evidence" value="ECO:0007669"/>
    <property type="project" value="UniProtKB-KW"/>
</dbReference>
<dbReference type="Proteomes" id="UP000777784">
    <property type="component" value="Unassembled WGS sequence"/>
</dbReference>
<evidence type="ECO:0000256" key="6">
    <source>
        <dbReference type="SAM" id="MobiDB-lite"/>
    </source>
</evidence>
<evidence type="ECO:0000256" key="2">
    <source>
        <dbReference type="ARBA" id="ARBA00023015"/>
    </source>
</evidence>
<keyword evidence="5" id="KW-0804">Transcription</keyword>
<evidence type="ECO:0000256" key="3">
    <source>
        <dbReference type="ARBA" id="ARBA00023082"/>
    </source>
</evidence>
<reference evidence="8" key="1">
    <citation type="submission" date="2021-05" db="EMBL/GenBank/DDBJ databases">
        <title>Energy efficiency and biological interactions define the core microbiome of deep oligotrophic groundwater.</title>
        <authorList>
            <person name="Mehrshad M."/>
            <person name="Lopez-Fernandez M."/>
            <person name="Bell E."/>
            <person name="Bernier-Latmani R."/>
            <person name="Bertilsson S."/>
            <person name="Dopson M."/>
        </authorList>
    </citation>
    <scope>NUCLEOTIDE SEQUENCE</scope>
    <source>
        <strain evidence="8">Modern_marine.mb.64</strain>
    </source>
</reference>
<dbReference type="InterPro" id="IPR013324">
    <property type="entry name" value="RNA_pol_sigma_r3/r4-like"/>
</dbReference>
<organism evidence="8 9">
    <name type="scientific">Eiseniibacteriota bacterium</name>
    <dbReference type="NCBI Taxonomy" id="2212470"/>
    <lineage>
        <taxon>Bacteria</taxon>
        <taxon>Candidatus Eiseniibacteriota</taxon>
    </lineage>
</organism>
<dbReference type="AlphaFoldDB" id="A0A948RQV9"/>
<evidence type="ECO:0000313" key="8">
    <source>
        <dbReference type="EMBL" id="MBU2689315.1"/>
    </source>
</evidence>
<dbReference type="SUPFAM" id="SSF88946">
    <property type="entry name" value="Sigma2 domain of RNA polymerase sigma factors"/>
    <property type="match status" value="1"/>
</dbReference>
<dbReference type="Gene3D" id="1.10.10.10">
    <property type="entry name" value="Winged helix-like DNA-binding domain superfamily/Winged helix DNA-binding domain"/>
    <property type="match status" value="1"/>
</dbReference>
<evidence type="ECO:0000313" key="9">
    <source>
        <dbReference type="Proteomes" id="UP000777784"/>
    </source>
</evidence>
<keyword evidence="3" id="KW-0731">Sigma factor</keyword>
<dbReference type="EMBL" id="JAHJDP010000002">
    <property type="protein sequence ID" value="MBU2689315.1"/>
    <property type="molecule type" value="Genomic_DNA"/>
</dbReference>
<feature type="domain" description="RNA polymerase sigma-70 region 2" evidence="7">
    <location>
        <begin position="36"/>
        <end position="97"/>
    </location>
</feature>
<name>A0A948RQV9_UNCEI</name>
<evidence type="ECO:0000259" key="7">
    <source>
        <dbReference type="Pfam" id="PF04542"/>
    </source>
</evidence>
<dbReference type="InterPro" id="IPR014284">
    <property type="entry name" value="RNA_pol_sigma-70_dom"/>
</dbReference>
<dbReference type="GO" id="GO:0016987">
    <property type="term" value="F:sigma factor activity"/>
    <property type="evidence" value="ECO:0007669"/>
    <property type="project" value="UniProtKB-KW"/>
</dbReference>
<dbReference type="InterPro" id="IPR036388">
    <property type="entry name" value="WH-like_DNA-bd_sf"/>
</dbReference>
<keyword evidence="4" id="KW-0238">DNA-binding</keyword>
<dbReference type="InterPro" id="IPR007627">
    <property type="entry name" value="RNA_pol_sigma70_r2"/>
</dbReference>
<dbReference type="InterPro" id="IPR013325">
    <property type="entry name" value="RNA_pol_sigma_r2"/>
</dbReference>
<gene>
    <name evidence="8" type="ORF">KJ970_00175</name>
</gene>
<dbReference type="Gene3D" id="1.10.1740.10">
    <property type="match status" value="1"/>
</dbReference>
<dbReference type="Pfam" id="PF04542">
    <property type="entry name" value="Sigma70_r2"/>
    <property type="match status" value="1"/>
</dbReference>
<sequence length="210" mass="24232">MPIERTDTPSDEALVQIAREDPESVRSRQAASELLGRYAERVYIWCFRFVHEHERALDLSQDVLMSAYTHLESFGGQGRFFSWIFAITRNRCINAVQSPSLLRDEEVELEDLPAPHAGPEQLREEQADELVLLDLVRERLDPLEQRAIRLRCTERMPVDEITVILRIEEVSGARGVLQRARRKLRAALADRRNRNGRPEGRGTMEGDRES</sequence>
<proteinExistence type="inferred from homology"/>
<accession>A0A948RQV9</accession>
<evidence type="ECO:0000256" key="1">
    <source>
        <dbReference type="ARBA" id="ARBA00010641"/>
    </source>
</evidence>
<dbReference type="NCBIfam" id="TIGR02937">
    <property type="entry name" value="sigma70-ECF"/>
    <property type="match status" value="1"/>
</dbReference>
<evidence type="ECO:0000256" key="4">
    <source>
        <dbReference type="ARBA" id="ARBA00023125"/>
    </source>
</evidence>
<dbReference type="PANTHER" id="PTHR43133:SF8">
    <property type="entry name" value="RNA POLYMERASE SIGMA FACTOR HI_1459-RELATED"/>
    <property type="match status" value="1"/>
</dbReference>
<feature type="region of interest" description="Disordered" evidence="6">
    <location>
        <begin position="188"/>
        <end position="210"/>
    </location>
</feature>
<dbReference type="InterPro" id="IPR039425">
    <property type="entry name" value="RNA_pol_sigma-70-like"/>
</dbReference>
<dbReference type="SUPFAM" id="SSF88659">
    <property type="entry name" value="Sigma3 and sigma4 domains of RNA polymerase sigma factors"/>
    <property type="match status" value="1"/>
</dbReference>
<dbReference type="PANTHER" id="PTHR43133">
    <property type="entry name" value="RNA POLYMERASE ECF-TYPE SIGMA FACTO"/>
    <property type="match status" value="1"/>
</dbReference>
<comment type="caution">
    <text evidence="8">The sequence shown here is derived from an EMBL/GenBank/DDBJ whole genome shotgun (WGS) entry which is preliminary data.</text>
</comment>
<keyword evidence="2" id="KW-0805">Transcription regulation</keyword>
<protein>
    <submittedName>
        <fullName evidence="8">Sigma-70 family RNA polymerase sigma factor</fullName>
    </submittedName>
</protein>
<comment type="similarity">
    <text evidence="1">Belongs to the sigma-70 factor family. ECF subfamily.</text>
</comment>
<evidence type="ECO:0000256" key="5">
    <source>
        <dbReference type="ARBA" id="ARBA00023163"/>
    </source>
</evidence>